<dbReference type="AlphaFoldDB" id="A0A0E9W818"/>
<dbReference type="EMBL" id="GBXM01022949">
    <property type="protein sequence ID" value="JAH85628.1"/>
    <property type="molecule type" value="Transcribed_RNA"/>
</dbReference>
<proteinExistence type="predicted"/>
<accession>A0A0E9W818</accession>
<name>A0A0E9W818_ANGAN</name>
<protein>
    <submittedName>
        <fullName evidence="1">Uncharacterized protein</fullName>
    </submittedName>
</protein>
<reference evidence="1" key="1">
    <citation type="submission" date="2014-11" db="EMBL/GenBank/DDBJ databases">
        <authorList>
            <person name="Amaro Gonzalez C."/>
        </authorList>
    </citation>
    <scope>NUCLEOTIDE SEQUENCE</scope>
</reference>
<organism evidence="1">
    <name type="scientific">Anguilla anguilla</name>
    <name type="common">European freshwater eel</name>
    <name type="synonym">Muraena anguilla</name>
    <dbReference type="NCBI Taxonomy" id="7936"/>
    <lineage>
        <taxon>Eukaryota</taxon>
        <taxon>Metazoa</taxon>
        <taxon>Chordata</taxon>
        <taxon>Craniata</taxon>
        <taxon>Vertebrata</taxon>
        <taxon>Euteleostomi</taxon>
        <taxon>Actinopterygii</taxon>
        <taxon>Neopterygii</taxon>
        <taxon>Teleostei</taxon>
        <taxon>Anguilliformes</taxon>
        <taxon>Anguillidae</taxon>
        <taxon>Anguilla</taxon>
    </lineage>
</organism>
<reference evidence="1" key="2">
    <citation type="journal article" date="2015" name="Fish Shellfish Immunol.">
        <title>Early steps in the European eel (Anguilla anguilla)-Vibrio vulnificus interaction in the gills: Role of the RtxA13 toxin.</title>
        <authorList>
            <person name="Callol A."/>
            <person name="Pajuelo D."/>
            <person name="Ebbesson L."/>
            <person name="Teles M."/>
            <person name="MacKenzie S."/>
            <person name="Amaro C."/>
        </authorList>
    </citation>
    <scope>NUCLEOTIDE SEQUENCE</scope>
</reference>
<evidence type="ECO:0000313" key="1">
    <source>
        <dbReference type="EMBL" id="JAH85628.1"/>
    </source>
</evidence>
<sequence length="56" mass="6698">MMKDRLTPGKLITSLWRFNNFLWMNKSKKSILIHSVLCPQFHHRKHRPGSSNRIIP</sequence>